<feature type="transmembrane region" description="Helical" evidence="7">
    <location>
        <begin position="105"/>
        <end position="124"/>
    </location>
</feature>
<feature type="transmembrane region" description="Helical" evidence="7">
    <location>
        <begin position="153"/>
        <end position="174"/>
    </location>
</feature>
<dbReference type="Proteomes" id="UP000525298">
    <property type="component" value="Unassembled WGS sequence"/>
</dbReference>
<evidence type="ECO:0000256" key="7">
    <source>
        <dbReference type="SAM" id="Phobius"/>
    </source>
</evidence>
<dbReference type="PANTHER" id="PTHR30176">
    <property type="entry name" value="FERREDOXIN-TYPE PROTEIN NAPH"/>
    <property type="match status" value="1"/>
</dbReference>
<keyword evidence="7" id="KW-0812">Transmembrane</keyword>
<keyword evidence="2" id="KW-0004">4Fe-4S</keyword>
<dbReference type="GO" id="GO:0046872">
    <property type="term" value="F:metal ion binding"/>
    <property type="evidence" value="ECO:0007669"/>
    <property type="project" value="UniProtKB-KW"/>
</dbReference>
<feature type="transmembrane region" description="Helical" evidence="7">
    <location>
        <begin position="57"/>
        <end position="84"/>
    </location>
</feature>
<evidence type="ECO:0000256" key="2">
    <source>
        <dbReference type="ARBA" id="ARBA00022485"/>
    </source>
</evidence>
<keyword evidence="5" id="KW-0408">Iron</keyword>
<dbReference type="SUPFAM" id="SSF54862">
    <property type="entry name" value="4Fe-4S ferredoxins"/>
    <property type="match status" value="1"/>
</dbReference>
<accession>A0A7W0HJN5</accession>
<dbReference type="InterPro" id="IPR017896">
    <property type="entry name" value="4Fe4S_Fe-S-bd"/>
</dbReference>
<proteinExistence type="predicted"/>
<dbReference type="Pfam" id="PF12801">
    <property type="entry name" value="Fer4_5"/>
    <property type="match status" value="2"/>
</dbReference>
<evidence type="ECO:0000313" key="9">
    <source>
        <dbReference type="EMBL" id="MBA2880352.1"/>
    </source>
</evidence>
<keyword evidence="4" id="KW-0249">Electron transport</keyword>
<evidence type="ECO:0000313" key="10">
    <source>
        <dbReference type="Proteomes" id="UP000525298"/>
    </source>
</evidence>
<dbReference type="InterPro" id="IPR051684">
    <property type="entry name" value="Electron_Trans/Redox"/>
</dbReference>
<dbReference type="GO" id="GO:0051539">
    <property type="term" value="F:4 iron, 4 sulfur cluster binding"/>
    <property type="evidence" value="ECO:0007669"/>
    <property type="project" value="UniProtKB-KW"/>
</dbReference>
<keyword evidence="7" id="KW-0472">Membrane</keyword>
<gene>
    <name evidence="9" type="ORF">HNR65_000659</name>
</gene>
<dbReference type="PROSITE" id="PS51379">
    <property type="entry name" value="4FE4S_FER_2"/>
    <property type="match status" value="1"/>
</dbReference>
<evidence type="ECO:0000256" key="5">
    <source>
        <dbReference type="ARBA" id="ARBA00023004"/>
    </source>
</evidence>
<evidence type="ECO:0000256" key="4">
    <source>
        <dbReference type="ARBA" id="ARBA00022982"/>
    </source>
</evidence>
<evidence type="ECO:0000256" key="6">
    <source>
        <dbReference type="ARBA" id="ARBA00023014"/>
    </source>
</evidence>
<comment type="caution">
    <text evidence="9">The sequence shown here is derived from an EMBL/GenBank/DDBJ whole genome shotgun (WGS) entry which is preliminary data.</text>
</comment>
<keyword evidence="3" id="KW-0479">Metal-binding</keyword>
<dbReference type="PANTHER" id="PTHR30176:SF3">
    <property type="entry name" value="FERREDOXIN-TYPE PROTEIN NAPH"/>
    <property type="match status" value="1"/>
</dbReference>
<keyword evidence="7" id="KW-1133">Transmembrane helix</keyword>
<feature type="domain" description="4Fe-4S ferredoxin-type" evidence="8">
    <location>
        <begin position="214"/>
        <end position="243"/>
    </location>
</feature>
<evidence type="ECO:0000256" key="3">
    <source>
        <dbReference type="ARBA" id="ARBA00022723"/>
    </source>
</evidence>
<protein>
    <submittedName>
        <fullName evidence="9">Polyferredoxin</fullName>
    </submittedName>
</protein>
<dbReference type="AlphaFoldDB" id="A0A7W0HJN5"/>
<dbReference type="RefSeq" id="WP_181549994.1">
    <property type="nucleotide sequence ID" value="NZ_JACDUS010000001.1"/>
</dbReference>
<feature type="transmembrane region" description="Helical" evidence="7">
    <location>
        <begin position="12"/>
        <end position="31"/>
    </location>
</feature>
<reference evidence="9 10" key="1">
    <citation type="submission" date="2020-07" db="EMBL/GenBank/DDBJ databases">
        <title>Genomic Encyclopedia of Type Strains, Phase IV (KMG-IV): sequencing the most valuable type-strain genomes for metagenomic binning, comparative biology and taxonomic classification.</title>
        <authorList>
            <person name="Goeker M."/>
        </authorList>
    </citation>
    <scope>NUCLEOTIDE SEQUENCE [LARGE SCALE GENOMIC DNA]</scope>
    <source>
        <strain evidence="9 10">DSM 17721</strain>
    </source>
</reference>
<dbReference type="EMBL" id="JACDUS010000001">
    <property type="protein sequence ID" value="MBA2880352.1"/>
    <property type="molecule type" value="Genomic_DNA"/>
</dbReference>
<dbReference type="GO" id="GO:0005886">
    <property type="term" value="C:plasma membrane"/>
    <property type="evidence" value="ECO:0007669"/>
    <property type="project" value="TreeGrafter"/>
</dbReference>
<name>A0A7W0HJN5_9BACT</name>
<sequence>MLKTFFSNWKRRIVQFISLGLIGEWSFYGIFRCPFAVPYIGCGNCPVIQCPGRSLWLWSWILIGGSVLVFGRAFCGWICPGGLVSEILSMGSFLKSKLKKRVSAGLAYGKYFVLVLALYFFFLAQNPRWAIPIRTGDFFKSVGLTVEHADPVWIYKILFVLAALGLSLAVPMFWCRFLCPTGGAIEILSRFSLFGFLKNARCSDCDQCRHRCHLETRPSEINCVQCGDCKESCKPNAIEWKSPLAPWRNPDTNFGSGQARSANKPHFL</sequence>
<keyword evidence="1" id="KW-0813">Transport</keyword>
<evidence type="ECO:0000259" key="8">
    <source>
        <dbReference type="PROSITE" id="PS51379"/>
    </source>
</evidence>
<keyword evidence="6" id="KW-0411">Iron-sulfur</keyword>
<organism evidence="9 10">
    <name type="scientific">Desulfosalsimonas propionicica</name>
    <dbReference type="NCBI Taxonomy" id="332175"/>
    <lineage>
        <taxon>Bacteria</taxon>
        <taxon>Pseudomonadati</taxon>
        <taxon>Thermodesulfobacteriota</taxon>
        <taxon>Desulfobacteria</taxon>
        <taxon>Desulfobacterales</taxon>
        <taxon>Desulfosalsimonadaceae</taxon>
        <taxon>Desulfosalsimonas</taxon>
    </lineage>
</organism>
<evidence type="ECO:0000256" key="1">
    <source>
        <dbReference type="ARBA" id="ARBA00022448"/>
    </source>
</evidence>
<keyword evidence="10" id="KW-1185">Reference proteome</keyword>